<keyword evidence="1" id="KW-0472">Membrane</keyword>
<keyword evidence="3" id="KW-0645">Protease</keyword>
<keyword evidence="1" id="KW-0812">Transmembrane</keyword>
<dbReference type="GO" id="GO:0080120">
    <property type="term" value="P:CAAX-box protein maturation"/>
    <property type="evidence" value="ECO:0007669"/>
    <property type="project" value="UniProtKB-ARBA"/>
</dbReference>
<dbReference type="EMBL" id="QEWW01000001">
    <property type="protein sequence ID" value="PWD87759.1"/>
    <property type="molecule type" value="Genomic_DNA"/>
</dbReference>
<accession>A0A2U2ASP3</accession>
<organism evidence="3 4">
    <name type="scientific">Ignatzschineria cameli</name>
    <dbReference type="NCBI Taxonomy" id="2182793"/>
    <lineage>
        <taxon>Bacteria</taxon>
        <taxon>Pseudomonadati</taxon>
        <taxon>Pseudomonadota</taxon>
        <taxon>Gammaproteobacteria</taxon>
        <taxon>Cardiobacteriales</taxon>
        <taxon>Ignatzschineriaceae</taxon>
        <taxon>Ignatzschineria</taxon>
    </lineage>
</organism>
<dbReference type="Pfam" id="PF02517">
    <property type="entry name" value="Rce1-like"/>
    <property type="match status" value="1"/>
</dbReference>
<dbReference type="InterPro" id="IPR003675">
    <property type="entry name" value="Rce1/LyrA-like_dom"/>
</dbReference>
<keyword evidence="3" id="KW-0378">Hydrolase</keyword>
<feature type="transmembrane region" description="Helical" evidence="1">
    <location>
        <begin position="12"/>
        <end position="34"/>
    </location>
</feature>
<keyword evidence="1" id="KW-1133">Transmembrane helix</keyword>
<evidence type="ECO:0000256" key="1">
    <source>
        <dbReference type="SAM" id="Phobius"/>
    </source>
</evidence>
<evidence type="ECO:0000259" key="2">
    <source>
        <dbReference type="Pfam" id="PF02517"/>
    </source>
</evidence>
<feature type="transmembrane region" description="Helical" evidence="1">
    <location>
        <begin position="178"/>
        <end position="200"/>
    </location>
</feature>
<comment type="caution">
    <text evidence="3">The sequence shown here is derived from an EMBL/GenBank/DDBJ whole genome shotgun (WGS) entry which is preliminary data.</text>
</comment>
<feature type="domain" description="CAAX prenyl protease 2/Lysostaphin resistance protein A-like" evidence="2">
    <location>
        <begin position="134"/>
        <end position="221"/>
    </location>
</feature>
<dbReference type="AlphaFoldDB" id="A0A2U2ASP3"/>
<proteinExistence type="predicted"/>
<feature type="transmembrane region" description="Helical" evidence="1">
    <location>
        <begin position="135"/>
        <end position="157"/>
    </location>
</feature>
<dbReference type="RefSeq" id="WP_109217729.1">
    <property type="nucleotide sequence ID" value="NZ_QEWT01000003.1"/>
</dbReference>
<dbReference type="GO" id="GO:0006508">
    <property type="term" value="P:proteolysis"/>
    <property type="evidence" value="ECO:0007669"/>
    <property type="project" value="UniProtKB-KW"/>
</dbReference>
<dbReference type="GO" id="GO:0008237">
    <property type="term" value="F:metallopeptidase activity"/>
    <property type="evidence" value="ECO:0007669"/>
    <property type="project" value="UniProtKB-KW"/>
</dbReference>
<evidence type="ECO:0000313" key="4">
    <source>
        <dbReference type="Proteomes" id="UP000245059"/>
    </source>
</evidence>
<feature type="transmembrane region" description="Helical" evidence="1">
    <location>
        <begin position="94"/>
        <end position="115"/>
    </location>
</feature>
<gene>
    <name evidence="3" type="ORF">DC077_00280</name>
</gene>
<keyword evidence="3" id="KW-0482">Metalloprotease</keyword>
<reference evidence="4" key="1">
    <citation type="submission" date="2018-05" db="EMBL/GenBank/DDBJ databases">
        <title>Ignatzschineria dubaiensis sp. nov., isolated from necrotic foot tissues of dromedaries (Camelus dromedarius) and associated maggots in Dubai, United Arab Emirates.</title>
        <authorList>
            <person name="Tsang C.C."/>
            <person name="Tang J.Y.M."/>
            <person name="Fong J.Y.H."/>
            <person name="Kinne J."/>
            <person name="Lee H.H."/>
            <person name="Joseph M."/>
            <person name="Jose S."/>
            <person name="Schuster R.K."/>
            <person name="Tang Y."/>
            <person name="Sivakumar S."/>
            <person name="Chen J.H.K."/>
            <person name="Teng J.L.L."/>
            <person name="Lau S.K.P."/>
            <person name="Wernery U."/>
            <person name="Woo P.C.Y."/>
        </authorList>
    </citation>
    <scope>NUCLEOTIDE SEQUENCE [LARGE SCALE GENOMIC DNA]</scope>
    <source>
        <strain evidence="4">UAE-HKU57</strain>
    </source>
</reference>
<feature type="transmembrane region" description="Helical" evidence="1">
    <location>
        <begin position="54"/>
        <end position="73"/>
    </location>
</feature>
<dbReference type="Proteomes" id="UP000245059">
    <property type="component" value="Unassembled WGS sequence"/>
</dbReference>
<dbReference type="GO" id="GO:0004175">
    <property type="term" value="F:endopeptidase activity"/>
    <property type="evidence" value="ECO:0007669"/>
    <property type="project" value="UniProtKB-ARBA"/>
</dbReference>
<protein>
    <submittedName>
        <fullName evidence="3">CPBP family intramembrane metalloprotease</fullName>
    </submittedName>
</protein>
<evidence type="ECO:0000313" key="3">
    <source>
        <dbReference type="EMBL" id="PWD87759.1"/>
    </source>
</evidence>
<feature type="transmembrane region" description="Helical" evidence="1">
    <location>
        <begin position="212"/>
        <end position="230"/>
    </location>
</feature>
<sequence>MKKRCINLTWLDLLILTGILFGSAIYQSSILYLQLSQNHTDIETLTTFSSSDNYGALFSQSIYLFIAIIYLWIRGFDFATLGQHIRINRWVIPQAVMIFLLAALGMDLFYLLLYPDTVGSTPVPFPFSAFKEPSLILYALFNGFYEEIFFLGLCLTLRSQNLKWAFLYSLLIRFSFHTYQGLETAIGLGFLLGALLFLLYTKWLRPKNLLPFFLAHSLADIIGLSFLFYVV</sequence>
<name>A0A2U2ASP3_9GAMM</name>